<protein>
    <recommendedName>
        <fullName evidence="1">SnoaL-like domain-containing protein</fullName>
    </recommendedName>
</protein>
<name>X1MP87_9ZZZZ</name>
<evidence type="ECO:0000259" key="1">
    <source>
        <dbReference type="Pfam" id="PF12680"/>
    </source>
</evidence>
<feature type="domain" description="SnoaL-like" evidence="1">
    <location>
        <begin position="13"/>
        <end position="113"/>
    </location>
</feature>
<organism evidence="2">
    <name type="scientific">marine sediment metagenome</name>
    <dbReference type="NCBI Taxonomy" id="412755"/>
    <lineage>
        <taxon>unclassified sequences</taxon>
        <taxon>metagenomes</taxon>
        <taxon>ecological metagenomes</taxon>
    </lineage>
</organism>
<dbReference type="AlphaFoldDB" id="X1MP87"/>
<dbReference type="EMBL" id="BARV01017116">
    <property type="protein sequence ID" value="GAI19861.1"/>
    <property type="molecule type" value="Genomic_DNA"/>
</dbReference>
<proteinExistence type="predicted"/>
<dbReference type="InterPro" id="IPR032710">
    <property type="entry name" value="NTF2-like_dom_sf"/>
</dbReference>
<accession>X1MP87</accession>
<reference evidence="2" key="1">
    <citation type="journal article" date="2014" name="Front. Microbiol.">
        <title>High frequency of phylogenetically diverse reductive dehalogenase-homologous genes in deep subseafloor sedimentary metagenomes.</title>
        <authorList>
            <person name="Kawai M."/>
            <person name="Futagami T."/>
            <person name="Toyoda A."/>
            <person name="Takaki Y."/>
            <person name="Nishi S."/>
            <person name="Hori S."/>
            <person name="Arai W."/>
            <person name="Tsubouchi T."/>
            <person name="Morono Y."/>
            <person name="Uchiyama I."/>
            <person name="Ito T."/>
            <person name="Fujiyama A."/>
            <person name="Inagaki F."/>
            <person name="Takami H."/>
        </authorList>
    </citation>
    <scope>NUCLEOTIDE SEQUENCE</scope>
    <source>
        <strain evidence="2">Expedition CK06-06</strain>
    </source>
</reference>
<sequence>MVEDQQVTVETLKAFLEAFNRHDLDAIIEFFSDDCVMDLPSGPYPWGRRTVGKEQVRDGCISRFKGLPDAHYGDDRHWVVGDMGFSEWTLTGTTPEGERLEVWGTDHLEFRDG</sequence>
<dbReference type="Pfam" id="PF12680">
    <property type="entry name" value="SnoaL_2"/>
    <property type="match status" value="1"/>
</dbReference>
<dbReference type="SUPFAM" id="SSF54427">
    <property type="entry name" value="NTF2-like"/>
    <property type="match status" value="1"/>
</dbReference>
<evidence type="ECO:0000313" key="2">
    <source>
        <dbReference type="EMBL" id="GAI19861.1"/>
    </source>
</evidence>
<gene>
    <name evidence="2" type="ORF">S06H3_29235</name>
</gene>
<dbReference type="Gene3D" id="3.10.450.50">
    <property type="match status" value="1"/>
</dbReference>
<dbReference type="InterPro" id="IPR037401">
    <property type="entry name" value="SnoaL-like"/>
</dbReference>
<comment type="caution">
    <text evidence="2">The sequence shown here is derived from an EMBL/GenBank/DDBJ whole genome shotgun (WGS) entry which is preliminary data.</text>
</comment>
<feature type="non-terminal residue" evidence="2">
    <location>
        <position position="113"/>
    </location>
</feature>